<reference evidence="2 3" key="1">
    <citation type="journal article" date="2019" name="Int. J. Syst. Evol. Microbiol.">
        <title>The Global Catalogue of Microorganisms (GCM) 10K type strain sequencing project: providing services to taxonomists for standard genome sequencing and annotation.</title>
        <authorList>
            <consortium name="The Broad Institute Genomics Platform"/>
            <consortium name="The Broad Institute Genome Sequencing Center for Infectious Disease"/>
            <person name="Wu L."/>
            <person name="Ma J."/>
        </authorList>
    </citation>
    <scope>NUCLEOTIDE SEQUENCE [LARGE SCALE GENOMIC DNA]</scope>
    <source>
        <strain evidence="2 3">JCM 4805</strain>
    </source>
</reference>
<dbReference type="Pfam" id="PF00581">
    <property type="entry name" value="Rhodanese"/>
    <property type="match status" value="1"/>
</dbReference>
<sequence length="191" mass="19440">MATPAAPLSVEELRPRLPELTLIDVRTPGEYASGHIPGAHNVPLDQLDRAVPALRSVTARGPLAVVCAGGNRSATACDLLADAGVTAASVTGGTSAWAAVGHPLERPAEGRAVWPMERQVRLAAGSIVLAGVLADRVLPGAKYLSAAIGAGLVFSAVTDTCGMAKALAKLPHNRRPAAAPSLTATLHSLEN</sequence>
<dbReference type="PANTHER" id="PTHR45431:SF3">
    <property type="entry name" value="RHODANESE-LIKE DOMAIN-CONTAINING PROTEIN 15, CHLOROPLASTIC"/>
    <property type="match status" value="1"/>
</dbReference>
<protein>
    <submittedName>
        <fullName evidence="2">Rhodanese-like domain-containing protein</fullName>
    </submittedName>
</protein>
<proteinExistence type="predicted"/>
<dbReference type="Gene3D" id="3.40.250.10">
    <property type="entry name" value="Rhodanese-like domain"/>
    <property type="match status" value="1"/>
</dbReference>
<dbReference type="InterPro" id="IPR036873">
    <property type="entry name" value="Rhodanese-like_dom_sf"/>
</dbReference>
<dbReference type="InterPro" id="IPR021309">
    <property type="entry name" value="YgaP-like_TM"/>
</dbReference>
<name>A0ABN1AV85_9ACTN</name>
<dbReference type="Proteomes" id="UP001500909">
    <property type="component" value="Unassembled WGS sequence"/>
</dbReference>
<dbReference type="EMBL" id="BAAABY010000043">
    <property type="protein sequence ID" value="GAA0484605.1"/>
    <property type="molecule type" value="Genomic_DNA"/>
</dbReference>
<dbReference type="SUPFAM" id="SSF52821">
    <property type="entry name" value="Rhodanese/Cell cycle control phosphatase"/>
    <property type="match status" value="1"/>
</dbReference>
<feature type="domain" description="Rhodanese" evidence="1">
    <location>
        <begin position="16"/>
        <end position="106"/>
    </location>
</feature>
<dbReference type="PROSITE" id="PS50206">
    <property type="entry name" value="RHODANESE_3"/>
    <property type="match status" value="1"/>
</dbReference>
<dbReference type="Gene3D" id="6.10.140.1340">
    <property type="match status" value="1"/>
</dbReference>
<dbReference type="InterPro" id="IPR001307">
    <property type="entry name" value="Thiosulphate_STrfase_CS"/>
</dbReference>
<evidence type="ECO:0000313" key="2">
    <source>
        <dbReference type="EMBL" id="GAA0484605.1"/>
    </source>
</evidence>
<dbReference type="RefSeq" id="WP_346098161.1">
    <property type="nucleotide sequence ID" value="NZ_BAAABY010000043.1"/>
</dbReference>
<comment type="caution">
    <text evidence="2">The sequence shown here is derived from an EMBL/GenBank/DDBJ whole genome shotgun (WGS) entry which is preliminary data.</text>
</comment>
<dbReference type="PROSITE" id="PS00380">
    <property type="entry name" value="RHODANESE_1"/>
    <property type="match status" value="1"/>
</dbReference>
<evidence type="ECO:0000259" key="1">
    <source>
        <dbReference type="PROSITE" id="PS50206"/>
    </source>
</evidence>
<dbReference type="SMART" id="SM00450">
    <property type="entry name" value="RHOD"/>
    <property type="match status" value="1"/>
</dbReference>
<dbReference type="InterPro" id="IPR052367">
    <property type="entry name" value="Thiosulfate_ST/Rhodanese-like"/>
</dbReference>
<accession>A0ABN1AV85</accession>
<keyword evidence="3" id="KW-1185">Reference proteome</keyword>
<dbReference type="CDD" id="cd00158">
    <property type="entry name" value="RHOD"/>
    <property type="match status" value="1"/>
</dbReference>
<gene>
    <name evidence="2" type="ORF">GCM10010361_56830</name>
</gene>
<evidence type="ECO:0000313" key="3">
    <source>
        <dbReference type="Proteomes" id="UP001500909"/>
    </source>
</evidence>
<dbReference type="Pfam" id="PF11127">
    <property type="entry name" value="YgaP-like_TM"/>
    <property type="match status" value="1"/>
</dbReference>
<dbReference type="PANTHER" id="PTHR45431">
    <property type="entry name" value="RHODANESE-LIKE DOMAIN-CONTAINING PROTEIN 15, CHLOROPLASTIC"/>
    <property type="match status" value="1"/>
</dbReference>
<organism evidence="2 3">
    <name type="scientific">Streptomyces olivaceiscleroticus</name>
    <dbReference type="NCBI Taxonomy" id="68245"/>
    <lineage>
        <taxon>Bacteria</taxon>
        <taxon>Bacillati</taxon>
        <taxon>Actinomycetota</taxon>
        <taxon>Actinomycetes</taxon>
        <taxon>Kitasatosporales</taxon>
        <taxon>Streptomycetaceae</taxon>
        <taxon>Streptomyces</taxon>
    </lineage>
</organism>
<dbReference type="InterPro" id="IPR001763">
    <property type="entry name" value="Rhodanese-like_dom"/>
</dbReference>